<name>A0A545TY07_9PROT</name>
<evidence type="ECO:0000256" key="4">
    <source>
        <dbReference type="ARBA" id="ARBA00022840"/>
    </source>
</evidence>
<dbReference type="EMBL" id="VHSH01000002">
    <property type="protein sequence ID" value="TQV82103.1"/>
    <property type="molecule type" value="Genomic_DNA"/>
</dbReference>
<comment type="similarity">
    <text evidence="1">Belongs to the ABC transporter superfamily.</text>
</comment>
<dbReference type="OrthoDB" id="8016555at2"/>
<dbReference type="GO" id="GO:0016887">
    <property type="term" value="F:ATP hydrolysis activity"/>
    <property type="evidence" value="ECO:0007669"/>
    <property type="project" value="InterPro"/>
</dbReference>
<feature type="domain" description="ABC transporter" evidence="5">
    <location>
        <begin position="27"/>
        <end position="255"/>
    </location>
</feature>
<dbReference type="SMART" id="SM00382">
    <property type="entry name" value="AAA"/>
    <property type="match status" value="1"/>
</dbReference>
<organism evidence="6 7">
    <name type="scientific">Denitrobaculum tricleocarpae</name>
    <dbReference type="NCBI Taxonomy" id="2591009"/>
    <lineage>
        <taxon>Bacteria</taxon>
        <taxon>Pseudomonadati</taxon>
        <taxon>Pseudomonadota</taxon>
        <taxon>Alphaproteobacteria</taxon>
        <taxon>Rhodospirillales</taxon>
        <taxon>Rhodospirillaceae</taxon>
        <taxon>Denitrobaculum</taxon>
    </lineage>
</organism>
<gene>
    <name evidence="6" type="ORF">FKG95_07710</name>
</gene>
<dbReference type="Proteomes" id="UP000315252">
    <property type="component" value="Unassembled WGS sequence"/>
</dbReference>
<keyword evidence="4 6" id="KW-0067">ATP-binding</keyword>
<dbReference type="PROSITE" id="PS00211">
    <property type="entry name" value="ABC_TRANSPORTER_1"/>
    <property type="match status" value="1"/>
</dbReference>
<evidence type="ECO:0000256" key="1">
    <source>
        <dbReference type="ARBA" id="ARBA00005417"/>
    </source>
</evidence>
<keyword evidence="2" id="KW-0813">Transport</keyword>
<reference evidence="6 7" key="1">
    <citation type="submission" date="2019-06" db="EMBL/GenBank/DDBJ databases">
        <title>Whole genome sequence for Rhodospirillaceae sp. R148.</title>
        <authorList>
            <person name="Wang G."/>
        </authorList>
    </citation>
    <scope>NUCLEOTIDE SEQUENCE [LARGE SCALE GENOMIC DNA]</scope>
    <source>
        <strain evidence="6 7">R148</strain>
    </source>
</reference>
<comment type="caution">
    <text evidence="6">The sequence shown here is derived from an EMBL/GenBank/DDBJ whole genome shotgun (WGS) entry which is preliminary data.</text>
</comment>
<evidence type="ECO:0000313" key="7">
    <source>
        <dbReference type="Proteomes" id="UP000315252"/>
    </source>
</evidence>
<dbReference type="PANTHER" id="PTHR42788:SF13">
    <property type="entry name" value="ALIPHATIC SULFONATES IMPORT ATP-BINDING PROTEIN SSUB"/>
    <property type="match status" value="1"/>
</dbReference>
<dbReference type="RefSeq" id="WP_142895733.1">
    <property type="nucleotide sequence ID" value="NZ_ML660053.1"/>
</dbReference>
<protein>
    <submittedName>
        <fullName evidence="6">ABC transporter ATP-binding protein</fullName>
    </submittedName>
</protein>
<evidence type="ECO:0000313" key="6">
    <source>
        <dbReference type="EMBL" id="TQV82103.1"/>
    </source>
</evidence>
<keyword evidence="7" id="KW-1185">Reference proteome</keyword>
<dbReference type="CDD" id="cd03293">
    <property type="entry name" value="ABC_NrtD_SsuB_transporters"/>
    <property type="match status" value="1"/>
</dbReference>
<dbReference type="SUPFAM" id="SSF52540">
    <property type="entry name" value="P-loop containing nucleoside triphosphate hydrolases"/>
    <property type="match status" value="1"/>
</dbReference>
<dbReference type="Gene3D" id="3.40.50.300">
    <property type="entry name" value="P-loop containing nucleotide triphosphate hydrolases"/>
    <property type="match status" value="1"/>
</dbReference>
<evidence type="ECO:0000259" key="5">
    <source>
        <dbReference type="PROSITE" id="PS50893"/>
    </source>
</evidence>
<accession>A0A545TY07</accession>
<dbReference type="InterPro" id="IPR003439">
    <property type="entry name" value="ABC_transporter-like_ATP-bd"/>
</dbReference>
<evidence type="ECO:0000256" key="3">
    <source>
        <dbReference type="ARBA" id="ARBA00022741"/>
    </source>
</evidence>
<keyword evidence="3" id="KW-0547">Nucleotide-binding</keyword>
<proteinExistence type="inferred from homology"/>
<dbReference type="InterPro" id="IPR027417">
    <property type="entry name" value="P-loop_NTPase"/>
</dbReference>
<dbReference type="InterPro" id="IPR017871">
    <property type="entry name" value="ABC_transporter-like_CS"/>
</dbReference>
<dbReference type="PROSITE" id="PS50893">
    <property type="entry name" value="ABC_TRANSPORTER_2"/>
    <property type="match status" value="1"/>
</dbReference>
<dbReference type="AlphaFoldDB" id="A0A545TY07"/>
<sequence length="275" mass="30345">MPKAAILHSLETEPPEEAARELKAVAADLKKVSVSFGALQALKDISLSVAEGEFLTILGPSGCGKSTLLRVVSDLVPASAGEVVIFGKQTEQARLAREFSFVFQDATLLPWRTALENVRLPLEMGQKQSSALPKSDLTPEELLDLVGLKGRENALPHELSGGMRQRVAIARALVCKPRLLLMDEPFGALDEITRDRLNEQILQIWQETKTTILFVTHSIPEAAFLGQRVLMLAAHPGRIHEIVDVDLPYPRRLKMRETPEFMAIASRLRSLLEAC</sequence>
<evidence type="ECO:0000256" key="2">
    <source>
        <dbReference type="ARBA" id="ARBA00022448"/>
    </source>
</evidence>
<dbReference type="GO" id="GO:0005524">
    <property type="term" value="F:ATP binding"/>
    <property type="evidence" value="ECO:0007669"/>
    <property type="project" value="UniProtKB-KW"/>
</dbReference>
<dbReference type="Pfam" id="PF00005">
    <property type="entry name" value="ABC_tran"/>
    <property type="match status" value="1"/>
</dbReference>
<dbReference type="InterPro" id="IPR050166">
    <property type="entry name" value="ABC_transporter_ATP-bind"/>
</dbReference>
<dbReference type="InterPro" id="IPR003593">
    <property type="entry name" value="AAA+_ATPase"/>
</dbReference>
<dbReference type="PANTHER" id="PTHR42788">
    <property type="entry name" value="TAURINE IMPORT ATP-BINDING PROTEIN-RELATED"/>
    <property type="match status" value="1"/>
</dbReference>